<dbReference type="GeneTree" id="ENSGT00950000183169"/>
<dbReference type="PROSITE" id="PS50805">
    <property type="entry name" value="KRAB"/>
    <property type="match status" value="1"/>
</dbReference>
<feature type="domain" description="KRAB" evidence="1">
    <location>
        <begin position="7"/>
        <end position="77"/>
    </location>
</feature>
<keyword evidence="3" id="KW-1185">Reference proteome</keyword>
<dbReference type="CDD" id="cd07765">
    <property type="entry name" value="KRAB_A-box"/>
    <property type="match status" value="1"/>
</dbReference>
<accession>A0A7N4PGJ6</accession>
<protein>
    <recommendedName>
        <fullName evidence="1">KRAB domain-containing protein</fullName>
    </recommendedName>
</protein>
<dbReference type="InterPro" id="IPR001909">
    <property type="entry name" value="KRAB"/>
</dbReference>
<dbReference type="SUPFAM" id="SSF109640">
    <property type="entry name" value="KRAB domain (Kruppel-associated box)"/>
    <property type="match status" value="1"/>
</dbReference>
<dbReference type="AlphaFoldDB" id="A0A7N4PGJ6"/>
<dbReference type="GO" id="GO:0006355">
    <property type="term" value="P:regulation of DNA-templated transcription"/>
    <property type="evidence" value="ECO:0007669"/>
    <property type="project" value="InterPro"/>
</dbReference>
<reference evidence="2" key="2">
    <citation type="submission" date="2025-08" db="UniProtKB">
        <authorList>
            <consortium name="Ensembl"/>
        </authorList>
    </citation>
    <scope>IDENTIFICATION</scope>
</reference>
<dbReference type="Pfam" id="PF01352">
    <property type="entry name" value="KRAB"/>
    <property type="match status" value="1"/>
</dbReference>
<dbReference type="InterPro" id="IPR036051">
    <property type="entry name" value="KRAB_dom_sf"/>
</dbReference>
<sequence>IIHSSMVTFKDLAIDFTQEEWGPLDHSPKKLYKEVMVENTQNSLSLALPVPREEAIPNFEERERCMLDQEGLRSFSPMKTLRL</sequence>
<evidence type="ECO:0000313" key="3">
    <source>
        <dbReference type="Proteomes" id="UP000007648"/>
    </source>
</evidence>
<evidence type="ECO:0000259" key="1">
    <source>
        <dbReference type="PROSITE" id="PS50805"/>
    </source>
</evidence>
<dbReference type="Proteomes" id="UP000007648">
    <property type="component" value="Unassembled WGS sequence"/>
</dbReference>
<name>A0A7N4PGJ6_SARHA</name>
<evidence type="ECO:0000313" key="2">
    <source>
        <dbReference type="Ensembl" id="ENSSHAP00000038172.1"/>
    </source>
</evidence>
<organism evidence="2 3">
    <name type="scientific">Sarcophilus harrisii</name>
    <name type="common">Tasmanian devil</name>
    <name type="synonym">Sarcophilus laniarius</name>
    <dbReference type="NCBI Taxonomy" id="9305"/>
    <lineage>
        <taxon>Eukaryota</taxon>
        <taxon>Metazoa</taxon>
        <taxon>Chordata</taxon>
        <taxon>Craniata</taxon>
        <taxon>Vertebrata</taxon>
        <taxon>Euteleostomi</taxon>
        <taxon>Mammalia</taxon>
        <taxon>Metatheria</taxon>
        <taxon>Dasyuromorphia</taxon>
        <taxon>Dasyuridae</taxon>
        <taxon>Sarcophilus</taxon>
    </lineage>
</organism>
<dbReference type="InParanoid" id="A0A7N4PGJ6"/>
<reference evidence="2 3" key="1">
    <citation type="journal article" date="2011" name="Proc. Natl. Acad. Sci. U.S.A.">
        <title>Genetic diversity and population structure of the endangered marsupial Sarcophilus harrisii (Tasmanian devil).</title>
        <authorList>
            <person name="Miller W."/>
            <person name="Hayes V.M."/>
            <person name="Ratan A."/>
            <person name="Petersen D.C."/>
            <person name="Wittekindt N.E."/>
            <person name="Miller J."/>
            <person name="Walenz B."/>
            <person name="Knight J."/>
            <person name="Qi J."/>
            <person name="Zhao F."/>
            <person name="Wang Q."/>
            <person name="Bedoya-Reina O.C."/>
            <person name="Katiyar N."/>
            <person name="Tomsho L.P."/>
            <person name="Kasson L.M."/>
            <person name="Hardie R.A."/>
            <person name="Woodbridge P."/>
            <person name="Tindall E.A."/>
            <person name="Bertelsen M.F."/>
            <person name="Dixon D."/>
            <person name="Pyecroft S."/>
            <person name="Helgen K.M."/>
            <person name="Lesk A.M."/>
            <person name="Pringle T.H."/>
            <person name="Patterson N."/>
            <person name="Zhang Y."/>
            <person name="Kreiss A."/>
            <person name="Woods G.M."/>
            <person name="Jones M.E."/>
            <person name="Schuster S.C."/>
        </authorList>
    </citation>
    <scope>NUCLEOTIDE SEQUENCE [LARGE SCALE GENOMIC DNA]</scope>
</reference>
<dbReference type="InterPro" id="IPR050169">
    <property type="entry name" value="Krueppel_C2H2_ZnF"/>
</dbReference>
<dbReference type="PANTHER" id="PTHR23232:SF117">
    <property type="entry name" value="KRAB DOMAIN-CONTAINING PROTEIN"/>
    <property type="match status" value="1"/>
</dbReference>
<proteinExistence type="predicted"/>
<dbReference type="SMART" id="SM00349">
    <property type="entry name" value="KRAB"/>
    <property type="match status" value="1"/>
</dbReference>
<dbReference type="Gene3D" id="6.10.140.140">
    <property type="match status" value="1"/>
</dbReference>
<reference evidence="2" key="3">
    <citation type="submission" date="2025-09" db="UniProtKB">
        <authorList>
            <consortium name="Ensembl"/>
        </authorList>
    </citation>
    <scope>IDENTIFICATION</scope>
</reference>
<dbReference type="Ensembl" id="ENSSHAT00000039970.1">
    <property type="protein sequence ID" value="ENSSHAP00000038172.1"/>
    <property type="gene ID" value="ENSSHAG00000023442.1"/>
</dbReference>
<dbReference type="PANTHER" id="PTHR23232">
    <property type="entry name" value="KRAB DOMAIN C2H2 ZINC FINGER"/>
    <property type="match status" value="1"/>
</dbReference>